<dbReference type="EMBL" id="CP058610">
    <property type="protein sequence ID" value="QLG74134.1"/>
    <property type="molecule type" value="Genomic_DNA"/>
</dbReference>
<dbReference type="GeneID" id="59237917"/>
<protein>
    <recommendedName>
        <fullName evidence="2">Aminotransferase class V domain-containing protein</fullName>
    </recommendedName>
</protein>
<organism evidence="3 4">
    <name type="scientific">Zygotorulaspora mrakii</name>
    <name type="common">Zygosaccharomyces mrakii</name>
    <dbReference type="NCBI Taxonomy" id="42260"/>
    <lineage>
        <taxon>Eukaryota</taxon>
        <taxon>Fungi</taxon>
        <taxon>Dikarya</taxon>
        <taxon>Ascomycota</taxon>
        <taxon>Saccharomycotina</taxon>
        <taxon>Saccharomycetes</taxon>
        <taxon>Saccharomycetales</taxon>
        <taxon>Saccharomycetaceae</taxon>
        <taxon>Zygotorulaspora</taxon>
    </lineage>
</organism>
<dbReference type="Proteomes" id="UP000509704">
    <property type="component" value="Chromosome 7"/>
</dbReference>
<dbReference type="SUPFAM" id="SSF53383">
    <property type="entry name" value="PLP-dependent transferases"/>
    <property type="match status" value="1"/>
</dbReference>
<proteinExistence type="predicted"/>
<evidence type="ECO:0000313" key="4">
    <source>
        <dbReference type="Proteomes" id="UP000509704"/>
    </source>
</evidence>
<keyword evidence="4" id="KW-1185">Reference proteome</keyword>
<evidence type="ECO:0000256" key="1">
    <source>
        <dbReference type="ARBA" id="ARBA00022898"/>
    </source>
</evidence>
<dbReference type="RefSeq" id="XP_037145859.1">
    <property type="nucleotide sequence ID" value="XM_037289964.1"/>
</dbReference>
<reference evidence="3 4" key="1">
    <citation type="submission" date="2020-07" db="EMBL/GenBank/DDBJ databases">
        <title>The yeast mating-type switching endonuclease HO is a domesticated member of an unorthodox homing genetic element family.</title>
        <authorList>
            <person name="Coughlan A.Y."/>
            <person name="Lombardi L."/>
            <person name="Braun-Galleani S."/>
            <person name="Martos A.R."/>
            <person name="Galeote V."/>
            <person name="Bigey F."/>
            <person name="Dequin S."/>
            <person name="Byrne K.P."/>
            <person name="Wolfe K.H."/>
        </authorList>
    </citation>
    <scope>NUCLEOTIDE SEQUENCE [LARGE SCALE GENOMIC DNA]</scope>
    <source>
        <strain evidence="3 4">NRRL Y-6702</strain>
    </source>
</reference>
<dbReference type="AlphaFoldDB" id="A0A7H9B736"/>
<evidence type="ECO:0000313" key="3">
    <source>
        <dbReference type="EMBL" id="QLG74134.1"/>
    </source>
</evidence>
<gene>
    <name evidence="3" type="ORF">HG535_0G00190</name>
</gene>
<dbReference type="Gene3D" id="3.40.640.10">
    <property type="entry name" value="Type I PLP-dependent aspartate aminotransferase-like (Major domain)"/>
    <property type="match status" value="1"/>
</dbReference>
<name>A0A7H9B736_ZYGMR</name>
<dbReference type="Pfam" id="PF00266">
    <property type="entry name" value="Aminotran_5"/>
    <property type="match status" value="1"/>
</dbReference>
<sequence length="470" mass="54344">MVVAAFGHKFKEQHYTLLDPNVILLNHGSFGTTPTCVIDKQNEVARRHEWYPDYFETFEVEELYREQIQALSDYIEVDSRNLALVTNATTGVNTVIRSIPWNFSEDKILFHSTAYEACKNTIKFMSDYYGLQYDVIELSYPLEDSEVLSKFEEKLSTNEYRLCMFDMISSMPGVKLPYEDLIKICQNYNTMSLLDGAHAAGQVSLKFLDDLQPDFMTTNLHKWLSVPKACALLYVNKKHHGIIQTLPISWNYSSESCKPIAQPKTDEDRKHNDSVMHNKFWFIGTCSYSQYFCISEAIKFRNQVCGGEECIRSYQKKLQKEAISAVIKEFGPGSVLLQNEGKSLVPEGLFNVSLPLGEKYKEIEEKLNKDFNYFKRVKAVCSRLTMERKAYVPFYYHNRKLWVRFSVQIFNELEDYVIGARIFKDSMLEIYDKELQGSVNKAVEAVLPEKLDGFHLKSSRLSNTGRQDCS</sequence>
<feature type="domain" description="Aminotransferase class V" evidence="2">
    <location>
        <begin position="59"/>
        <end position="244"/>
    </location>
</feature>
<dbReference type="InterPro" id="IPR015424">
    <property type="entry name" value="PyrdxlP-dep_Trfase"/>
</dbReference>
<dbReference type="KEGG" id="zmk:HG535_0G00190"/>
<keyword evidence="1" id="KW-0663">Pyridoxal phosphate</keyword>
<dbReference type="PANTHER" id="PTHR43092:SF2">
    <property type="entry name" value="HERCYNYLCYSTEINE SULFOXIDE LYASE"/>
    <property type="match status" value="1"/>
</dbReference>
<evidence type="ECO:0000259" key="2">
    <source>
        <dbReference type="Pfam" id="PF00266"/>
    </source>
</evidence>
<dbReference type="OrthoDB" id="5978656at2759"/>
<dbReference type="Gene3D" id="3.90.1150.10">
    <property type="entry name" value="Aspartate Aminotransferase, domain 1"/>
    <property type="match status" value="1"/>
</dbReference>
<dbReference type="PANTHER" id="PTHR43092">
    <property type="entry name" value="L-CYSTEINE DESULFHYDRASE"/>
    <property type="match status" value="1"/>
</dbReference>
<dbReference type="InterPro" id="IPR015421">
    <property type="entry name" value="PyrdxlP-dep_Trfase_major"/>
</dbReference>
<dbReference type="InterPro" id="IPR015422">
    <property type="entry name" value="PyrdxlP-dep_Trfase_small"/>
</dbReference>
<accession>A0A7H9B736</accession>
<dbReference type="InterPro" id="IPR000192">
    <property type="entry name" value="Aminotrans_V_dom"/>
</dbReference>